<dbReference type="InterPro" id="IPR013320">
    <property type="entry name" value="ConA-like_dom_sf"/>
</dbReference>
<comment type="similarity">
    <text evidence="1 2">Belongs to the glycosyl hydrolase 12 (cellulase H) family.</text>
</comment>
<evidence type="ECO:0000256" key="2">
    <source>
        <dbReference type="RuleBase" id="RU361163"/>
    </source>
</evidence>
<dbReference type="SUPFAM" id="SSF49899">
    <property type="entry name" value="Concanavalin A-like lectins/glucanases"/>
    <property type="match status" value="1"/>
</dbReference>
<evidence type="ECO:0000313" key="5">
    <source>
        <dbReference type="Proteomes" id="UP000399805"/>
    </source>
</evidence>
<feature type="signal peptide" evidence="3">
    <location>
        <begin position="1"/>
        <end position="27"/>
    </location>
</feature>
<keyword evidence="2 4" id="KW-0378">Hydrolase</keyword>
<keyword evidence="3" id="KW-0732">Signal</keyword>
<dbReference type="PANTHER" id="PTHR34002:SF9">
    <property type="entry name" value="XYLOGLUCAN-SPECIFIC ENDO-BETA-1,4-GLUCANASE A"/>
    <property type="match status" value="1"/>
</dbReference>
<dbReference type="GO" id="GO:0008810">
    <property type="term" value="F:cellulase activity"/>
    <property type="evidence" value="ECO:0007669"/>
    <property type="project" value="InterPro"/>
</dbReference>
<keyword evidence="2" id="KW-0326">Glycosidase</keyword>
<evidence type="ECO:0000256" key="1">
    <source>
        <dbReference type="ARBA" id="ARBA00005519"/>
    </source>
</evidence>
<dbReference type="Pfam" id="PF01670">
    <property type="entry name" value="Glyco_hydro_12"/>
    <property type="match status" value="1"/>
</dbReference>
<evidence type="ECO:0000313" key="4">
    <source>
        <dbReference type="EMBL" id="VVJ17612.1"/>
    </source>
</evidence>
<keyword evidence="2" id="KW-0624">Polysaccharide degradation</keyword>
<dbReference type="NCBIfam" id="NF004860">
    <property type="entry name" value="PRK06215.1"/>
    <property type="match status" value="1"/>
</dbReference>
<reference evidence="4 5" key="1">
    <citation type="submission" date="2019-09" db="EMBL/GenBank/DDBJ databases">
        <authorList>
            <person name="Leyn A S."/>
        </authorList>
    </citation>
    <scope>NUCLEOTIDE SEQUENCE [LARGE SCALE GENOMIC DNA]</scope>
    <source>
        <strain evidence="4">AA231_1</strain>
    </source>
</reference>
<accession>A0A6I8LKX5</accession>
<dbReference type="EMBL" id="CABVGP010000001">
    <property type="protein sequence ID" value="VVJ17612.1"/>
    <property type="molecule type" value="Genomic_DNA"/>
</dbReference>
<dbReference type="RefSeq" id="WP_155542751.1">
    <property type="nucleotide sequence ID" value="NZ_CABVGP010000001.1"/>
</dbReference>
<feature type="chain" id="PRO_5026259537" evidence="3">
    <location>
        <begin position="28"/>
        <end position="230"/>
    </location>
</feature>
<proteinExistence type="inferred from homology"/>
<keyword evidence="2" id="KW-0119">Carbohydrate metabolism</keyword>
<dbReference type="InterPro" id="IPR013319">
    <property type="entry name" value="GH11/12"/>
</dbReference>
<protein>
    <submittedName>
        <fullName evidence="4">Putative secreted sugar hydrolase</fullName>
    </submittedName>
</protein>
<name>A0A6I8LKX5_9PSEU</name>
<dbReference type="AlphaFoldDB" id="A0A6I8LKX5"/>
<dbReference type="Gene3D" id="2.60.120.180">
    <property type="match status" value="1"/>
</dbReference>
<gene>
    <name evidence="4" type="ORF">AA23TX_02633</name>
</gene>
<organism evidence="4 5">
    <name type="scientific">Amycolatopsis camponoti</name>
    <dbReference type="NCBI Taxonomy" id="2606593"/>
    <lineage>
        <taxon>Bacteria</taxon>
        <taxon>Bacillati</taxon>
        <taxon>Actinomycetota</taxon>
        <taxon>Actinomycetes</taxon>
        <taxon>Pseudonocardiales</taxon>
        <taxon>Pseudonocardiaceae</taxon>
        <taxon>Amycolatopsis</taxon>
    </lineage>
</organism>
<evidence type="ECO:0000256" key="3">
    <source>
        <dbReference type="SAM" id="SignalP"/>
    </source>
</evidence>
<dbReference type="PANTHER" id="PTHR34002">
    <property type="entry name" value="BLR1656 PROTEIN"/>
    <property type="match status" value="1"/>
</dbReference>
<dbReference type="InterPro" id="IPR002594">
    <property type="entry name" value="GH12"/>
</dbReference>
<dbReference type="Proteomes" id="UP000399805">
    <property type="component" value="Unassembled WGS sequence"/>
</dbReference>
<dbReference type="GO" id="GO:0000272">
    <property type="term" value="P:polysaccharide catabolic process"/>
    <property type="evidence" value="ECO:0007669"/>
    <property type="project" value="UniProtKB-KW"/>
</dbReference>
<keyword evidence="5" id="KW-1185">Reference proteome</keyword>
<sequence>MRRGVRSLVISLTAAAAVAMTAGTAEAATWSSTDKWGTWSDGGYTIRNDVWGSGAGPQNIWANSYSNFGVWADHPNTGGVKSYPHSAKNVGRSLSSLRSVTSTFAVSRPGAGAYETAYDIWANNNAYEIMLWMNKQGPVGPIGSYQAGVTVGGHAWDVYRGSNGANEVFSFLRKSNTDSGSVDVLGVLGWIKARGWFGDVTLGEVQFGFEITSSAGGMDFRTNSYSVSAS</sequence>